<gene>
    <name evidence="2" type="ORF">DJ90_3518</name>
</gene>
<proteinExistence type="predicted"/>
<dbReference type="HOGENOM" id="CLU_3027964_0_0_9"/>
<accession>A0A090ZGI3</accession>
<dbReference type="PATRIC" id="fig|44252.3.peg.2015"/>
<dbReference type="GeneID" id="77012384"/>
<dbReference type="EMBL" id="JMQA01000021">
    <property type="protein sequence ID" value="KFN09747.1"/>
    <property type="molecule type" value="Genomic_DNA"/>
</dbReference>
<feature type="compositionally biased region" description="Basic and acidic residues" evidence="1">
    <location>
        <begin position="46"/>
        <end position="55"/>
    </location>
</feature>
<dbReference type="RefSeq" id="WP_164815251.1">
    <property type="nucleotide sequence ID" value="NZ_JAKOBR010000068.1"/>
</dbReference>
<organism evidence="2 3">
    <name type="scientific">Paenibacillus macerans</name>
    <name type="common">Bacillus macerans</name>
    <dbReference type="NCBI Taxonomy" id="44252"/>
    <lineage>
        <taxon>Bacteria</taxon>
        <taxon>Bacillati</taxon>
        <taxon>Bacillota</taxon>
        <taxon>Bacilli</taxon>
        <taxon>Bacillales</taxon>
        <taxon>Paenibacillaceae</taxon>
        <taxon>Paenibacillus</taxon>
    </lineage>
</organism>
<name>A0A090ZGI3_PAEMA</name>
<dbReference type="AlphaFoldDB" id="A0A090ZGI3"/>
<keyword evidence="3" id="KW-1185">Reference proteome</keyword>
<feature type="region of interest" description="Disordered" evidence="1">
    <location>
        <begin position="1"/>
        <end position="55"/>
    </location>
</feature>
<sequence length="55" mass="5843">MDTKTGQGPGVDPIPVPNRHPTAATEKLEDLVGAVMNEGTEASAGEDGRQREKRK</sequence>
<dbReference type="Proteomes" id="UP000029278">
    <property type="component" value="Unassembled WGS sequence"/>
</dbReference>
<evidence type="ECO:0000313" key="2">
    <source>
        <dbReference type="EMBL" id="KFN09747.1"/>
    </source>
</evidence>
<evidence type="ECO:0000313" key="3">
    <source>
        <dbReference type="Proteomes" id="UP000029278"/>
    </source>
</evidence>
<dbReference type="STRING" id="44252.DJ90_3518"/>
<reference evidence="2 3" key="1">
    <citation type="submission" date="2014-04" db="EMBL/GenBank/DDBJ databases">
        <authorList>
            <person name="Bishop-Lilly K.A."/>
            <person name="Broomall S.M."/>
            <person name="Chain P.S."/>
            <person name="Chertkov O."/>
            <person name="Coyne S.R."/>
            <person name="Daligault H.E."/>
            <person name="Davenport K.W."/>
            <person name="Erkkila T."/>
            <person name="Frey K.G."/>
            <person name="Gibbons H.S."/>
            <person name="Gu W."/>
            <person name="Jaissle J."/>
            <person name="Johnson S.L."/>
            <person name="Koroleva G.I."/>
            <person name="Ladner J.T."/>
            <person name="Lo C.-C."/>
            <person name="Minogue T.D."/>
            <person name="Munk C."/>
            <person name="Palacios G.F."/>
            <person name="Redden C.L."/>
            <person name="Rosenzweig C.N."/>
            <person name="Scholz M.B."/>
            <person name="Teshima H."/>
            <person name="Xu Y."/>
        </authorList>
    </citation>
    <scope>NUCLEOTIDE SEQUENCE [LARGE SCALE GENOMIC DNA]</scope>
    <source>
        <strain evidence="2 3">8244</strain>
    </source>
</reference>
<evidence type="ECO:0000256" key="1">
    <source>
        <dbReference type="SAM" id="MobiDB-lite"/>
    </source>
</evidence>
<comment type="caution">
    <text evidence="2">The sequence shown here is derived from an EMBL/GenBank/DDBJ whole genome shotgun (WGS) entry which is preliminary data.</text>
</comment>
<protein>
    <submittedName>
        <fullName evidence="2">Uncharacterized protein</fullName>
    </submittedName>
</protein>